<keyword evidence="2" id="KW-0678">Repressor</keyword>
<feature type="compositionally biased region" description="Low complexity" evidence="13">
    <location>
        <begin position="397"/>
        <end position="409"/>
    </location>
</feature>
<name>A0A7H9AZ74_ZYGMR</name>
<evidence type="ECO:0000256" key="4">
    <source>
        <dbReference type="ARBA" id="ARBA00022737"/>
    </source>
</evidence>
<dbReference type="InterPro" id="IPR051007">
    <property type="entry name" value="creA/MIG_C2H2-ZnF"/>
</dbReference>
<dbReference type="InterPro" id="IPR036236">
    <property type="entry name" value="Znf_C2H2_sf"/>
</dbReference>
<dbReference type="OrthoDB" id="654211at2759"/>
<dbReference type="KEGG" id="zmk:HG535_0B05560"/>
<evidence type="ECO:0000256" key="12">
    <source>
        <dbReference type="PROSITE-ProRule" id="PRU00042"/>
    </source>
</evidence>
<feature type="compositionally biased region" description="Low complexity" evidence="13">
    <location>
        <begin position="168"/>
        <end position="182"/>
    </location>
</feature>
<keyword evidence="6" id="KW-0862">Zinc</keyword>
<dbReference type="FunFam" id="3.30.160.60:FF:000152">
    <property type="entry name" value="DNA-binding protein creA"/>
    <property type="match status" value="1"/>
</dbReference>
<proteinExistence type="inferred from homology"/>
<feature type="domain" description="C2H2-type" evidence="14">
    <location>
        <begin position="48"/>
        <end position="75"/>
    </location>
</feature>
<keyword evidence="9" id="KW-0804">Transcription</keyword>
<evidence type="ECO:0000256" key="2">
    <source>
        <dbReference type="ARBA" id="ARBA00022491"/>
    </source>
</evidence>
<evidence type="ECO:0000256" key="10">
    <source>
        <dbReference type="ARBA" id="ARBA00023242"/>
    </source>
</evidence>
<dbReference type="SMART" id="SM00355">
    <property type="entry name" value="ZnF_C2H2"/>
    <property type="match status" value="2"/>
</dbReference>
<organism evidence="15 16">
    <name type="scientific">Zygotorulaspora mrakii</name>
    <name type="common">Zygosaccharomyces mrakii</name>
    <dbReference type="NCBI Taxonomy" id="42260"/>
    <lineage>
        <taxon>Eukaryota</taxon>
        <taxon>Fungi</taxon>
        <taxon>Dikarya</taxon>
        <taxon>Ascomycota</taxon>
        <taxon>Saccharomycotina</taxon>
        <taxon>Saccharomycetes</taxon>
        <taxon>Saccharomycetales</taxon>
        <taxon>Saccharomycetaceae</taxon>
        <taxon>Zygotorulaspora</taxon>
    </lineage>
</organism>
<keyword evidence="10" id="KW-0539">Nucleus</keyword>
<evidence type="ECO:0000313" key="15">
    <source>
        <dbReference type="EMBL" id="QLG71513.1"/>
    </source>
</evidence>
<keyword evidence="4" id="KW-0677">Repeat</keyword>
<dbReference type="EMBL" id="CP058605">
    <property type="protein sequence ID" value="QLG71513.1"/>
    <property type="molecule type" value="Genomic_DNA"/>
</dbReference>
<gene>
    <name evidence="15" type="ORF">HG535_0B05560</name>
</gene>
<dbReference type="GO" id="GO:0000978">
    <property type="term" value="F:RNA polymerase II cis-regulatory region sequence-specific DNA binding"/>
    <property type="evidence" value="ECO:0007669"/>
    <property type="project" value="TreeGrafter"/>
</dbReference>
<dbReference type="GeneID" id="59235174"/>
<comment type="subcellular location">
    <subcellularLocation>
        <location evidence="1">Nucleus</location>
    </subcellularLocation>
</comment>
<evidence type="ECO:0000313" key="16">
    <source>
        <dbReference type="Proteomes" id="UP000509704"/>
    </source>
</evidence>
<dbReference type="AlphaFoldDB" id="A0A7H9AZ74"/>
<evidence type="ECO:0000256" key="9">
    <source>
        <dbReference type="ARBA" id="ARBA00023163"/>
    </source>
</evidence>
<feature type="compositionally biased region" description="Basic residues" evidence="13">
    <location>
        <begin position="95"/>
        <end position="114"/>
    </location>
</feature>
<dbReference type="GO" id="GO:0005634">
    <property type="term" value="C:nucleus"/>
    <property type="evidence" value="ECO:0007669"/>
    <property type="project" value="UniProtKB-SubCell"/>
</dbReference>
<dbReference type="FunFam" id="3.30.160.60:FF:000303">
    <property type="entry name" value="Zinc finger protein 41"/>
    <property type="match status" value="1"/>
</dbReference>
<feature type="region of interest" description="Disordered" evidence="13">
    <location>
        <begin position="91"/>
        <end position="183"/>
    </location>
</feature>
<feature type="compositionally biased region" description="Polar residues" evidence="13">
    <location>
        <begin position="17"/>
        <end position="32"/>
    </location>
</feature>
<evidence type="ECO:0000256" key="3">
    <source>
        <dbReference type="ARBA" id="ARBA00022723"/>
    </source>
</evidence>
<dbReference type="GO" id="GO:0008270">
    <property type="term" value="F:zinc ion binding"/>
    <property type="evidence" value="ECO:0007669"/>
    <property type="project" value="UniProtKB-KW"/>
</dbReference>
<dbReference type="PANTHER" id="PTHR47428:SF1">
    <property type="entry name" value="REGULATORY PROTEIN MIG1-RELATED"/>
    <property type="match status" value="1"/>
</dbReference>
<feature type="compositionally biased region" description="Basic and acidic residues" evidence="13">
    <location>
        <begin position="122"/>
        <end position="131"/>
    </location>
</feature>
<dbReference type="Proteomes" id="UP000509704">
    <property type="component" value="Chromosome 2"/>
</dbReference>
<comment type="similarity">
    <text evidence="11">Belongs to the creA/MIG C2H2-type zinc-finger protein family.</text>
</comment>
<feature type="region of interest" description="Disordered" evidence="13">
    <location>
        <begin position="342"/>
        <end position="484"/>
    </location>
</feature>
<feature type="compositionally biased region" description="Low complexity" evidence="13">
    <location>
        <begin position="451"/>
        <end position="461"/>
    </location>
</feature>
<reference evidence="15 16" key="1">
    <citation type="submission" date="2020-07" db="EMBL/GenBank/DDBJ databases">
        <title>The yeast mating-type switching endonuclease HO is a domesticated member of an unorthodox homing genetic element family.</title>
        <authorList>
            <person name="Coughlan A.Y."/>
            <person name="Lombardi L."/>
            <person name="Braun-Galleani S."/>
            <person name="Martos A.R."/>
            <person name="Galeote V."/>
            <person name="Bigey F."/>
            <person name="Dequin S."/>
            <person name="Byrne K.P."/>
            <person name="Wolfe K.H."/>
        </authorList>
    </citation>
    <scope>NUCLEOTIDE SEQUENCE [LARGE SCALE GENOMIC DNA]</scope>
    <source>
        <strain evidence="15 16">NRRL Y-6702</strain>
    </source>
</reference>
<feature type="compositionally biased region" description="Basic and acidic residues" evidence="13">
    <location>
        <begin position="422"/>
        <end position="434"/>
    </location>
</feature>
<keyword evidence="3" id="KW-0479">Metal-binding</keyword>
<keyword evidence="8" id="KW-0238">DNA-binding</keyword>
<dbReference type="SUPFAM" id="SSF57667">
    <property type="entry name" value="beta-beta-alpha zinc fingers"/>
    <property type="match status" value="1"/>
</dbReference>
<accession>A0A7H9AZ74</accession>
<dbReference type="PANTHER" id="PTHR47428">
    <property type="entry name" value="REGULATORY PROTEIN MIG1-RELATED"/>
    <property type="match status" value="1"/>
</dbReference>
<dbReference type="InterPro" id="IPR013087">
    <property type="entry name" value="Znf_C2H2_type"/>
</dbReference>
<feature type="compositionally biased region" description="Low complexity" evidence="13">
    <location>
        <begin position="342"/>
        <end position="363"/>
    </location>
</feature>
<evidence type="ECO:0000256" key="13">
    <source>
        <dbReference type="SAM" id="MobiDB-lite"/>
    </source>
</evidence>
<dbReference type="PROSITE" id="PS50157">
    <property type="entry name" value="ZINC_FINGER_C2H2_2"/>
    <property type="match status" value="2"/>
</dbReference>
<evidence type="ECO:0000256" key="1">
    <source>
        <dbReference type="ARBA" id="ARBA00004123"/>
    </source>
</evidence>
<keyword evidence="7" id="KW-0805">Transcription regulation</keyword>
<feature type="compositionally biased region" description="Acidic residues" evidence="13">
    <location>
        <begin position="364"/>
        <end position="374"/>
    </location>
</feature>
<evidence type="ECO:0000256" key="8">
    <source>
        <dbReference type="ARBA" id="ARBA00023125"/>
    </source>
</evidence>
<feature type="domain" description="C2H2-type" evidence="14">
    <location>
        <begin position="76"/>
        <end position="105"/>
    </location>
</feature>
<protein>
    <recommendedName>
        <fullName evidence="14">C2H2-type domain-containing protein</fullName>
    </recommendedName>
</protein>
<dbReference type="GO" id="GO:0000433">
    <property type="term" value="P:carbon catabolite repression of transcription from RNA polymerase II promoter by glucose"/>
    <property type="evidence" value="ECO:0007669"/>
    <property type="project" value="TreeGrafter"/>
</dbReference>
<evidence type="ECO:0000256" key="11">
    <source>
        <dbReference type="ARBA" id="ARBA00038023"/>
    </source>
</evidence>
<keyword evidence="5 12" id="KW-0863">Zinc-finger</keyword>
<dbReference type="Pfam" id="PF00096">
    <property type="entry name" value="zf-C2H2"/>
    <property type="match status" value="2"/>
</dbReference>
<dbReference type="PROSITE" id="PS00028">
    <property type="entry name" value="ZINC_FINGER_C2H2_1"/>
    <property type="match status" value="2"/>
</dbReference>
<dbReference type="GO" id="GO:0005737">
    <property type="term" value="C:cytoplasm"/>
    <property type="evidence" value="ECO:0007669"/>
    <property type="project" value="TreeGrafter"/>
</dbReference>
<evidence type="ECO:0000259" key="14">
    <source>
        <dbReference type="PROSITE" id="PS50157"/>
    </source>
</evidence>
<sequence>METKKKTLQGVEASENGEFSSVDQSGVKSSAVQRKKSKNSGKDDARPHVCPICQRAFRRLEHQTRHMRTHTGEKPHVCDFPNCNKRFSRSDELTRHRRIHTNPHPRAKRGRKKKVLVEATDESSRGTESLRKSAKTPSFELGDPQTSVSSSSSSPAQSHVQLPPLSPPVAATPATSVASGSSLVPGAPTVMSTTQSPMSQLVSCSIQPSPLVAIANTPSFFTDSNLASNSNSSSRLRLNALSSLQMMTPFNNSSGSVTPTRASMTNGVNHDMPNGSHTGLAKHFGFMDTPDKMSSNVILPRPKSLTDFQSHHYSQNSFSGTQSSKKVIKSTQILRRPKSALSLSNLLNSKNTSMGSTSMNNSDSESDYADEDDALKEPYNGDGYDTGFERARKKSRTSTPTTKMSRSTSNTSLRKMPMMTKPCDDSIGFRDELSSKLLAVQRQQRSETRIPTETTQETSESPPDHENKNVLPPLRSLQLRFPSG</sequence>
<dbReference type="RefSeq" id="XP_037143241.1">
    <property type="nucleotide sequence ID" value="XM_037287346.1"/>
</dbReference>
<evidence type="ECO:0000256" key="6">
    <source>
        <dbReference type="ARBA" id="ARBA00022833"/>
    </source>
</evidence>
<evidence type="ECO:0000256" key="5">
    <source>
        <dbReference type="ARBA" id="ARBA00022771"/>
    </source>
</evidence>
<evidence type="ECO:0000256" key="7">
    <source>
        <dbReference type="ARBA" id="ARBA00023015"/>
    </source>
</evidence>
<feature type="region of interest" description="Disordered" evidence="13">
    <location>
        <begin position="1"/>
        <end position="47"/>
    </location>
</feature>
<keyword evidence="16" id="KW-1185">Reference proteome</keyword>
<dbReference type="Gene3D" id="3.30.160.60">
    <property type="entry name" value="Classic Zinc Finger"/>
    <property type="match status" value="2"/>
</dbReference>